<dbReference type="InterPro" id="IPR052698">
    <property type="entry name" value="MoCofactor_Util/Proc"/>
</dbReference>
<evidence type="ECO:0008006" key="5">
    <source>
        <dbReference type="Google" id="ProtNLM"/>
    </source>
</evidence>
<dbReference type="AlphaFoldDB" id="A0A3S0Y172"/>
<dbReference type="Gene3D" id="3.40.50.720">
    <property type="entry name" value="NAD(P)-binding Rossmann-like Domain"/>
    <property type="match status" value="1"/>
</dbReference>
<feature type="domain" description="XdhC- CoxI" evidence="1">
    <location>
        <begin position="16"/>
        <end position="80"/>
    </location>
</feature>
<evidence type="ECO:0000313" key="3">
    <source>
        <dbReference type="EMBL" id="RUR74103.1"/>
    </source>
</evidence>
<comment type="caution">
    <text evidence="3">The sequence shown here is derived from an EMBL/GenBank/DDBJ whole genome shotgun (WGS) entry which is preliminary data.</text>
</comment>
<dbReference type="InterPro" id="IPR027051">
    <property type="entry name" value="XdhC_Rossmann_dom"/>
</dbReference>
<gene>
    <name evidence="3" type="ORF">PCC6912_54110</name>
</gene>
<feature type="domain" description="XdhC Rossmann" evidence="2">
    <location>
        <begin position="207"/>
        <end position="351"/>
    </location>
</feature>
<name>A0A3S0Y172_CHLFR</name>
<evidence type="ECO:0000313" key="4">
    <source>
        <dbReference type="Proteomes" id="UP000268857"/>
    </source>
</evidence>
<proteinExistence type="predicted"/>
<organism evidence="3 4">
    <name type="scientific">Chlorogloeopsis fritschii PCC 6912</name>
    <dbReference type="NCBI Taxonomy" id="211165"/>
    <lineage>
        <taxon>Bacteria</taxon>
        <taxon>Bacillati</taxon>
        <taxon>Cyanobacteriota</taxon>
        <taxon>Cyanophyceae</taxon>
        <taxon>Nostocales</taxon>
        <taxon>Chlorogloeopsidaceae</taxon>
        <taxon>Chlorogloeopsis</taxon>
    </lineage>
</organism>
<reference evidence="3 4" key="1">
    <citation type="journal article" date="2019" name="Genome Biol. Evol.">
        <title>Day and night: Metabolic profiles and evolutionary relationships of six axenic non-marine cyanobacteria.</title>
        <authorList>
            <person name="Will S.E."/>
            <person name="Henke P."/>
            <person name="Boedeker C."/>
            <person name="Huang S."/>
            <person name="Brinkmann H."/>
            <person name="Rohde M."/>
            <person name="Jarek M."/>
            <person name="Friedl T."/>
            <person name="Seufert S."/>
            <person name="Schumacher M."/>
            <person name="Overmann J."/>
            <person name="Neumann-Schaal M."/>
            <person name="Petersen J."/>
        </authorList>
    </citation>
    <scope>NUCLEOTIDE SEQUENCE [LARGE SCALE GENOMIC DNA]</scope>
    <source>
        <strain evidence="3 4">PCC 6912</strain>
    </source>
</reference>
<keyword evidence="4" id="KW-1185">Reference proteome</keyword>
<evidence type="ECO:0000259" key="1">
    <source>
        <dbReference type="Pfam" id="PF02625"/>
    </source>
</evidence>
<evidence type="ECO:0000259" key="2">
    <source>
        <dbReference type="Pfam" id="PF13478"/>
    </source>
</evidence>
<dbReference type="RefSeq" id="WP_016877768.1">
    <property type="nucleotide sequence ID" value="NZ_AJLN01000134.1"/>
</dbReference>
<feature type="domain" description="XdhC- CoxI" evidence="1">
    <location>
        <begin position="126"/>
        <end position="187"/>
    </location>
</feature>
<sequence>MKELHAILKAFAESQQNAEPVFLATVVNVKGSSYRQPGARMLMTQSQILGTISGGCLENDVFQHTRSSMSDGQPIVVTYDNNADEDIVWGFGLGCNGVVQVLIERLYQNDPLNPLAVINQCFCNQQQRIIATVFGVEGKVNIKVGARLILNPDRSVTTNIEESSLKFALIKDTQAALQNQHSSVIKYQLSSGSVDVLIEVIQPPTRLIIFGAGHDAVPVVQFAKALGWHVTIIDCRASEATKERFSMADEVFLTHREILHKQICVDEHTTAVVMTHNYLDDLEILKILLPSSIEYLGVLGPKYRTEKLLQDLRIQGINYSTEHLQKLYAPVGIDIGADTPEAIALSIIAEMQTVLKNRCGGFLRNRSEPIYQRHEVKQTEIEQLETGLRHKL</sequence>
<dbReference type="Pfam" id="PF02625">
    <property type="entry name" value="XdhC_CoxI"/>
    <property type="match status" value="2"/>
</dbReference>
<protein>
    <recommendedName>
        <fullName evidence="5">Xanthine dehydrogenase</fullName>
    </recommendedName>
</protein>
<dbReference type="STRING" id="211165.GCA_000317285_05770"/>
<dbReference type="OrthoDB" id="9773039at2"/>
<dbReference type="PANTHER" id="PTHR30388:SF6">
    <property type="entry name" value="XANTHINE DEHYDROGENASE SUBUNIT A-RELATED"/>
    <property type="match status" value="1"/>
</dbReference>
<dbReference type="InterPro" id="IPR003777">
    <property type="entry name" value="XdhC_CoxI"/>
</dbReference>
<accession>A0A3S0Y172</accession>
<dbReference type="Proteomes" id="UP000268857">
    <property type="component" value="Unassembled WGS sequence"/>
</dbReference>
<dbReference type="PANTHER" id="PTHR30388">
    <property type="entry name" value="ALDEHYDE OXIDOREDUCTASE MOLYBDENUM COFACTOR ASSEMBLY PROTEIN"/>
    <property type="match status" value="1"/>
</dbReference>
<dbReference type="EMBL" id="RSCJ01000031">
    <property type="protein sequence ID" value="RUR74103.1"/>
    <property type="molecule type" value="Genomic_DNA"/>
</dbReference>
<dbReference type="Pfam" id="PF13478">
    <property type="entry name" value="XdhC_C"/>
    <property type="match status" value="1"/>
</dbReference>